<proteinExistence type="predicted"/>
<evidence type="ECO:0000313" key="2">
    <source>
        <dbReference type="EMBL" id="KAG2595788.1"/>
    </source>
</evidence>
<comment type="caution">
    <text evidence="2">The sequence shown here is derived from an EMBL/GenBank/DDBJ whole genome shotgun (WGS) entry which is preliminary data.</text>
</comment>
<dbReference type="AlphaFoldDB" id="A0A8T0SFK1"/>
<evidence type="ECO:0000256" key="1">
    <source>
        <dbReference type="SAM" id="MobiDB-lite"/>
    </source>
</evidence>
<dbReference type="EMBL" id="CM029045">
    <property type="protein sequence ID" value="KAG2595788.1"/>
    <property type="molecule type" value="Genomic_DNA"/>
</dbReference>
<feature type="region of interest" description="Disordered" evidence="1">
    <location>
        <begin position="80"/>
        <end position="104"/>
    </location>
</feature>
<reference evidence="2" key="1">
    <citation type="submission" date="2020-05" db="EMBL/GenBank/DDBJ databases">
        <title>WGS assembly of Panicum virgatum.</title>
        <authorList>
            <person name="Lovell J.T."/>
            <person name="Jenkins J."/>
            <person name="Shu S."/>
            <person name="Juenger T.E."/>
            <person name="Schmutz J."/>
        </authorList>
    </citation>
    <scope>NUCLEOTIDE SEQUENCE</scope>
    <source>
        <strain evidence="2">AP13</strain>
    </source>
</reference>
<evidence type="ECO:0000313" key="3">
    <source>
        <dbReference type="Proteomes" id="UP000823388"/>
    </source>
</evidence>
<dbReference type="PANTHER" id="PTHR48170">
    <property type="entry name" value="ZINC FINGER GRF-TYPE DOMAIN-CONTAINING PROTEIN"/>
    <property type="match status" value="1"/>
</dbReference>
<accession>A0A8T0SFK1</accession>
<protein>
    <submittedName>
        <fullName evidence="2">Uncharacterized protein</fullName>
    </submittedName>
</protein>
<organism evidence="2 3">
    <name type="scientific">Panicum virgatum</name>
    <name type="common">Blackwell switchgrass</name>
    <dbReference type="NCBI Taxonomy" id="38727"/>
    <lineage>
        <taxon>Eukaryota</taxon>
        <taxon>Viridiplantae</taxon>
        <taxon>Streptophyta</taxon>
        <taxon>Embryophyta</taxon>
        <taxon>Tracheophyta</taxon>
        <taxon>Spermatophyta</taxon>
        <taxon>Magnoliopsida</taxon>
        <taxon>Liliopsida</taxon>
        <taxon>Poales</taxon>
        <taxon>Poaceae</taxon>
        <taxon>PACMAD clade</taxon>
        <taxon>Panicoideae</taxon>
        <taxon>Panicodae</taxon>
        <taxon>Paniceae</taxon>
        <taxon>Panicinae</taxon>
        <taxon>Panicum</taxon>
        <taxon>Panicum sect. Hiantes</taxon>
    </lineage>
</organism>
<feature type="compositionally biased region" description="Basic and acidic residues" evidence="1">
    <location>
        <begin position="80"/>
        <end position="101"/>
    </location>
</feature>
<dbReference type="PANTHER" id="PTHR48170:SF1">
    <property type="entry name" value="ZINC FINGER GRF-TYPE DOMAIN-CONTAINING PROTEIN"/>
    <property type="match status" value="1"/>
</dbReference>
<sequence>MSRRGKSSKPTVWVGNAYAALPLPSGVPVLMCFCGDPCKVVESDEEDTYKQRYWMCANYSFDPPPRMVRIGLLEEAAQQERKKEMERRHAAERREDRERKFERARRAKAALEDNLDALRKGKWPHCTQ</sequence>
<name>A0A8T0SFK1_PANVG</name>
<keyword evidence="3" id="KW-1185">Reference proteome</keyword>
<gene>
    <name evidence="2" type="ORF">PVAP13_5KG099274</name>
</gene>
<dbReference type="Proteomes" id="UP000823388">
    <property type="component" value="Chromosome 5K"/>
</dbReference>